<sequence length="187" mass="19729">MLGCLFLLGAPPPALAADNSAYGGIRELNNGTLLGGDGTGTAKFTIHSVRLDLVKQARDLNGTLLPSGGSVDAGSEIYFLLLVDNPTEAPAPDIRLSDPINSDAFVYTPGSLEMSVVPTGTDPMAGPWTPLTDELDPAGTADYGSITTSVVDTIDRLTFGADPEQTNLRYQLEAGHQLVVRFRVRVK</sequence>
<gene>
    <name evidence="2" type="ORF">KDA27_06840</name>
</gene>
<dbReference type="AlphaFoldDB" id="A0A956NA59"/>
<feature type="chain" id="PRO_5037314876" description="DUF11 domain-containing protein" evidence="1">
    <location>
        <begin position="17"/>
        <end position="187"/>
    </location>
</feature>
<keyword evidence="1" id="KW-0732">Signal</keyword>
<evidence type="ECO:0000256" key="1">
    <source>
        <dbReference type="SAM" id="SignalP"/>
    </source>
</evidence>
<protein>
    <recommendedName>
        <fullName evidence="4">DUF11 domain-containing protein</fullName>
    </recommendedName>
</protein>
<dbReference type="EMBL" id="JAGQHS010000024">
    <property type="protein sequence ID" value="MCA9755500.1"/>
    <property type="molecule type" value="Genomic_DNA"/>
</dbReference>
<organism evidence="2 3">
    <name type="scientific">Eiseniibacteriota bacterium</name>
    <dbReference type="NCBI Taxonomy" id="2212470"/>
    <lineage>
        <taxon>Bacteria</taxon>
        <taxon>Candidatus Eiseniibacteriota</taxon>
    </lineage>
</organism>
<dbReference type="Proteomes" id="UP000739538">
    <property type="component" value="Unassembled WGS sequence"/>
</dbReference>
<evidence type="ECO:0008006" key="4">
    <source>
        <dbReference type="Google" id="ProtNLM"/>
    </source>
</evidence>
<reference evidence="2" key="2">
    <citation type="journal article" date="2021" name="Microbiome">
        <title>Successional dynamics and alternative stable states in a saline activated sludge microbial community over 9 years.</title>
        <authorList>
            <person name="Wang Y."/>
            <person name="Ye J."/>
            <person name="Ju F."/>
            <person name="Liu L."/>
            <person name="Boyd J.A."/>
            <person name="Deng Y."/>
            <person name="Parks D.H."/>
            <person name="Jiang X."/>
            <person name="Yin X."/>
            <person name="Woodcroft B.J."/>
            <person name="Tyson G.W."/>
            <person name="Hugenholtz P."/>
            <person name="Polz M.F."/>
            <person name="Zhang T."/>
        </authorList>
    </citation>
    <scope>NUCLEOTIDE SEQUENCE</scope>
    <source>
        <strain evidence="2">HKST-UBA02</strain>
    </source>
</reference>
<evidence type="ECO:0000313" key="2">
    <source>
        <dbReference type="EMBL" id="MCA9755500.1"/>
    </source>
</evidence>
<reference evidence="2" key="1">
    <citation type="submission" date="2020-04" db="EMBL/GenBank/DDBJ databases">
        <authorList>
            <person name="Zhang T."/>
        </authorList>
    </citation>
    <scope>NUCLEOTIDE SEQUENCE</scope>
    <source>
        <strain evidence="2">HKST-UBA02</strain>
    </source>
</reference>
<accession>A0A956NA59</accession>
<proteinExistence type="predicted"/>
<comment type="caution">
    <text evidence="2">The sequence shown here is derived from an EMBL/GenBank/DDBJ whole genome shotgun (WGS) entry which is preliminary data.</text>
</comment>
<evidence type="ECO:0000313" key="3">
    <source>
        <dbReference type="Proteomes" id="UP000739538"/>
    </source>
</evidence>
<feature type="signal peptide" evidence="1">
    <location>
        <begin position="1"/>
        <end position="16"/>
    </location>
</feature>
<name>A0A956NA59_UNCEI</name>